<gene>
    <name evidence="2" type="ORF">EVA_10768</name>
</gene>
<sequence length="52" mass="6030">MKKSRKMKLSYVTTLGFLVLGLFSCNDENEIHGNTQERQQPEVEVSNLSEWN</sequence>
<protein>
    <submittedName>
        <fullName evidence="2">Secreted protein</fullName>
    </submittedName>
</protein>
<evidence type="ECO:0000256" key="1">
    <source>
        <dbReference type="SAM" id="MobiDB-lite"/>
    </source>
</evidence>
<name>J9G2R9_9ZZZZ</name>
<dbReference type="AlphaFoldDB" id="J9G2R9"/>
<proteinExistence type="predicted"/>
<feature type="region of interest" description="Disordered" evidence="1">
    <location>
        <begin position="32"/>
        <end position="52"/>
    </location>
</feature>
<organism evidence="2">
    <name type="scientific">gut metagenome</name>
    <dbReference type="NCBI Taxonomy" id="749906"/>
    <lineage>
        <taxon>unclassified sequences</taxon>
        <taxon>metagenomes</taxon>
        <taxon>organismal metagenomes</taxon>
    </lineage>
</organism>
<reference evidence="2" key="1">
    <citation type="journal article" date="2012" name="PLoS ONE">
        <title>Gene sets for utilization of primary and secondary nutrition supplies in the distal gut of endangered iberian lynx.</title>
        <authorList>
            <person name="Alcaide M."/>
            <person name="Messina E."/>
            <person name="Richter M."/>
            <person name="Bargiela R."/>
            <person name="Peplies J."/>
            <person name="Huws S.A."/>
            <person name="Newbold C.J."/>
            <person name="Golyshin P.N."/>
            <person name="Simon M.A."/>
            <person name="Lopez G."/>
            <person name="Yakimov M.M."/>
            <person name="Ferrer M."/>
        </authorList>
    </citation>
    <scope>NUCLEOTIDE SEQUENCE</scope>
</reference>
<feature type="non-terminal residue" evidence="2">
    <location>
        <position position="52"/>
    </location>
</feature>
<dbReference type="PROSITE" id="PS51257">
    <property type="entry name" value="PROKAR_LIPOPROTEIN"/>
    <property type="match status" value="1"/>
</dbReference>
<comment type="caution">
    <text evidence="2">The sequence shown here is derived from an EMBL/GenBank/DDBJ whole genome shotgun (WGS) entry which is preliminary data.</text>
</comment>
<accession>J9G2R9</accession>
<dbReference type="EMBL" id="AMCI01003088">
    <property type="protein sequence ID" value="EJX01129.1"/>
    <property type="molecule type" value="Genomic_DNA"/>
</dbReference>
<evidence type="ECO:0000313" key="2">
    <source>
        <dbReference type="EMBL" id="EJX01129.1"/>
    </source>
</evidence>